<dbReference type="EMBL" id="CAEZWW010000129">
    <property type="protein sequence ID" value="CAB4678130.1"/>
    <property type="molecule type" value="Genomic_DNA"/>
</dbReference>
<protein>
    <submittedName>
        <fullName evidence="1">Unannotated protein</fullName>
    </submittedName>
</protein>
<evidence type="ECO:0000313" key="1">
    <source>
        <dbReference type="EMBL" id="CAB4678130.1"/>
    </source>
</evidence>
<accession>A0A6J6MV12</accession>
<proteinExistence type="predicted"/>
<name>A0A6J6MV12_9ZZZZ</name>
<evidence type="ECO:0000313" key="2">
    <source>
        <dbReference type="EMBL" id="CAB4751437.1"/>
    </source>
</evidence>
<organism evidence="1">
    <name type="scientific">freshwater metagenome</name>
    <dbReference type="NCBI Taxonomy" id="449393"/>
    <lineage>
        <taxon>unclassified sequences</taxon>
        <taxon>metagenomes</taxon>
        <taxon>ecological metagenomes</taxon>
    </lineage>
</organism>
<sequence>MAKVVITNKAEASKALEKATKDWRASKKRERAARDLLATVVAESVHGGFLNENKVAKITAIPRMTIRKMLGKS</sequence>
<dbReference type="AlphaFoldDB" id="A0A6J6MV12"/>
<reference evidence="1" key="1">
    <citation type="submission" date="2020-05" db="EMBL/GenBank/DDBJ databases">
        <authorList>
            <person name="Chiriac C."/>
            <person name="Salcher M."/>
            <person name="Ghai R."/>
            <person name="Kavagutti S V."/>
        </authorList>
    </citation>
    <scope>NUCLEOTIDE SEQUENCE</scope>
</reference>
<dbReference type="EMBL" id="CAEZZA010000120">
    <property type="protein sequence ID" value="CAB4751437.1"/>
    <property type="molecule type" value="Genomic_DNA"/>
</dbReference>
<gene>
    <name evidence="1" type="ORF">UFOPK2310_01046</name>
    <name evidence="2" type="ORF">UFOPK2809_00922</name>
</gene>